<dbReference type="InterPro" id="IPR050450">
    <property type="entry name" value="COX15/CtaA_HemeA_synthase"/>
</dbReference>
<dbReference type="UniPathway" id="UPA00269">
    <property type="reaction ID" value="UER00713"/>
</dbReference>
<feature type="binding site" description="axial binding residue" evidence="11">
    <location>
        <position position="278"/>
    </location>
    <ligand>
        <name>heme</name>
        <dbReference type="ChEBI" id="CHEBI:30413"/>
    </ligand>
    <ligandPart>
        <name>Fe</name>
        <dbReference type="ChEBI" id="CHEBI:18248"/>
    </ligandPart>
</feature>
<name>A0A1I6TSA1_9BACL</name>
<dbReference type="RefSeq" id="WP_091838328.1">
    <property type="nucleotide sequence ID" value="NZ_FPAA01000011.1"/>
</dbReference>
<keyword evidence="5 11" id="KW-1133">Transmembrane helix</keyword>
<feature type="transmembrane region" description="Helical" evidence="11">
    <location>
        <begin position="95"/>
        <end position="114"/>
    </location>
</feature>
<evidence type="ECO:0000256" key="7">
    <source>
        <dbReference type="ARBA" id="ARBA00023004"/>
    </source>
</evidence>
<dbReference type="InterPro" id="IPR003780">
    <property type="entry name" value="COX15/CtaA_fam"/>
</dbReference>
<feature type="transmembrane region" description="Helical" evidence="11">
    <location>
        <begin position="214"/>
        <end position="235"/>
    </location>
</feature>
<keyword evidence="4 11" id="KW-0479">Metal-binding</keyword>
<accession>A0A1I6TSA1</accession>
<keyword evidence="9 11" id="KW-0472">Membrane</keyword>
<dbReference type="GO" id="GO:0120547">
    <property type="term" value="F:heme A synthase activity"/>
    <property type="evidence" value="ECO:0007669"/>
    <property type="project" value="UniProtKB-EC"/>
</dbReference>
<evidence type="ECO:0000256" key="5">
    <source>
        <dbReference type="ARBA" id="ARBA00022989"/>
    </source>
</evidence>
<dbReference type="GO" id="GO:0005886">
    <property type="term" value="C:plasma membrane"/>
    <property type="evidence" value="ECO:0007669"/>
    <property type="project" value="UniProtKB-SubCell"/>
</dbReference>
<dbReference type="InterPro" id="IPR023755">
    <property type="entry name" value="HemeA_Synthase_type1"/>
</dbReference>
<gene>
    <name evidence="11" type="primary">ctaA</name>
    <name evidence="12" type="ORF">SAMN05444972_11131</name>
</gene>
<dbReference type="GO" id="GO:0046872">
    <property type="term" value="F:metal ion binding"/>
    <property type="evidence" value="ECO:0007669"/>
    <property type="project" value="UniProtKB-KW"/>
</dbReference>
<keyword evidence="7 11" id="KW-0408">Iron</keyword>
<evidence type="ECO:0000256" key="8">
    <source>
        <dbReference type="ARBA" id="ARBA00023133"/>
    </source>
</evidence>
<feature type="transmembrane region" description="Helical" evidence="11">
    <location>
        <begin position="164"/>
        <end position="183"/>
    </location>
</feature>
<keyword evidence="13" id="KW-1185">Reference proteome</keyword>
<evidence type="ECO:0000256" key="9">
    <source>
        <dbReference type="ARBA" id="ARBA00023136"/>
    </source>
</evidence>
<evidence type="ECO:0000256" key="2">
    <source>
        <dbReference type="ARBA" id="ARBA00022475"/>
    </source>
</evidence>
<keyword evidence="8 11" id="KW-0350">Heme biosynthesis</keyword>
<protein>
    <recommendedName>
        <fullName evidence="11">Heme A synthase</fullName>
        <shortName evidence="11">HAS</shortName>
        <ecNumber evidence="11">1.17.99.9</ecNumber>
    </recommendedName>
    <alternativeName>
        <fullName evidence="11">Cytochrome aa3-controlling protein</fullName>
    </alternativeName>
</protein>
<dbReference type="AlphaFoldDB" id="A0A1I6TSA1"/>
<feature type="transmembrane region" description="Helical" evidence="11">
    <location>
        <begin position="120"/>
        <end position="144"/>
    </location>
</feature>
<evidence type="ECO:0000256" key="4">
    <source>
        <dbReference type="ARBA" id="ARBA00022723"/>
    </source>
</evidence>
<proteinExistence type="inferred from homology"/>
<dbReference type="GO" id="GO:0006784">
    <property type="term" value="P:heme A biosynthetic process"/>
    <property type="evidence" value="ECO:0007669"/>
    <property type="project" value="UniProtKB-UniRule"/>
</dbReference>
<sequence length="308" mass="33888">MKQLLRILAVFAAVGNFIILIQGAVVTKTGSGEGCGNTWPFCHGEVFPTYQTLELWIEYSHRIVSGMIGLIVVVLTILAWLTYRKHGSVKLFASASLFFILLQGLMGAAAVIWSQSEAVLALHFGLSLLSFASSTLLCIVLFQLKRSGETAVEEKADVSQGLKMGIWGLAVYTYVVVYTGAYVRHMGASLGCSQWPLCGGAWVPDMSTPQGIHLMHRLFAGVLFFLVLGLLFVIYKGYPTRRDLKRGAWFAFTLVLAQVFTGGLIVLTQLELLIALLHTTLIAAFFASLCYLAMQVGLPWKRKDMINR</sequence>
<keyword evidence="10" id="KW-1015">Disulfide bond</keyword>
<dbReference type="EMBL" id="FPAA01000011">
    <property type="protein sequence ID" value="SFS92099.1"/>
    <property type="molecule type" value="Genomic_DNA"/>
</dbReference>
<feature type="transmembrane region" description="Helical" evidence="11">
    <location>
        <begin position="273"/>
        <end position="298"/>
    </location>
</feature>
<comment type="pathway">
    <text evidence="11">Porphyrin-containing compound metabolism; heme A biosynthesis; heme A from heme O: step 1/1.</text>
</comment>
<keyword evidence="2 11" id="KW-1003">Cell membrane</keyword>
<comment type="subcellular location">
    <subcellularLocation>
        <location evidence="11">Cell membrane</location>
        <topology evidence="11">Multi-pass membrane protein</topology>
    </subcellularLocation>
    <subcellularLocation>
        <location evidence="1">Membrane</location>
        <topology evidence="1">Multi-pass membrane protein</topology>
    </subcellularLocation>
</comment>
<dbReference type="OrthoDB" id="9816428at2"/>
<keyword evidence="6 11" id="KW-0560">Oxidoreductase</keyword>
<dbReference type="HAMAP" id="MF_01664">
    <property type="entry name" value="HemeA_synth_type1"/>
    <property type="match status" value="1"/>
</dbReference>
<organism evidence="12 13">
    <name type="scientific">Marininema halotolerans</name>
    <dbReference type="NCBI Taxonomy" id="1155944"/>
    <lineage>
        <taxon>Bacteria</taxon>
        <taxon>Bacillati</taxon>
        <taxon>Bacillota</taxon>
        <taxon>Bacilli</taxon>
        <taxon>Bacillales</taxon>
        <taxon>Thermoactinomycetaceae</taxon>
        <taxon>Marininema</taxon>
    </lineage>
</organism>
<evidence type="ECO:0000256" key="10">
    <source>
        <dbReference type="ARBA" id="ARBA00023157"/>
    </source>
</evidence>
<dbReference type="PANTHER" id="PTHR35457:SF1">
    <property type="entry name" value="HEME A SYNTHASE"/>
    <property type="match status" value="1"/>
</dbReference>
<dbReference type="Pfam" id="PF02628">
    <property type="entry name" value="COX15-CtaA"/>
    <property type="match status" value="1"/>
</dbReference>
<feature type="transmembrane region" description="Helical" evidence="11">
    <location>
        <begin position="7"/>
        <end position="25"/>
    </location>
</feature>
<keyword evidence="3 11" id="KW-0812">Transmembrane</keyword>
<comment type="cofactor">
    <cofactor evidence="11">
        <name>heme b</name>
        <dbReference type="ChEBI" id="CHEBI:60344"/>
    </cofactor>
</comment>
<evidence type="ECO:0000256" key="11">
    <source>
        <dbReference type="HAMAP-Rule" id="MF_01664"/>
    </source>
</evidence>
<evidence type="ECO:0000256" key="6">
    <source>
        <dbReference type="ARBA" id="ARBA00023002"/>
    </source>
</evidence>
<evidence type="ECO:0000256" key="3">
    <source>
        <dbReference type="ARBA" id="ARBA00022692"/>
    </source>
</evidence>
<feature type="transmembrane region" description="Helical" evidence="11">
    <location>
        <begin position="247"/>
        <end position="267"/>
    </location>
</feature>
<comment type="function">
    <text evidence="11">Catalyzes the conversion of heme O to heme A by two successive hydroxylations of the methyl group at C8. The first hydroxylation forms heme I, the second hydroxylation results in an unstable dihydroxymethyl group, which spontaneously dehydrates, resulting in the formyl group of heme A.</text>
</comment>
<comment type="catalytic activity">
    <reaction evidence="11">
        <text>Fe(II)-heme o + 2 A + H2O = Fe(II)-heme a + 2 AH2</text>
        <dbReference type="Rhea" id="RHEA:63388"/>
        <dbReference type="ChEBI" id="CHEBI:13193"/>
        <dbReference type="ChEBI" id="CHEBI:15377"/>
        <dbReference type="ChEBI" id="CHEBI:17499"/>
        <dbReference type="ChEBI" id="CHEBI:60530"/>
        <dbReference type="ChEBI" id="CHEBI:61715"/>
        <dbReference type="EC" id="1.17.99.9"/>
    </reaction>
</comment>
<evidence type="ECO:0000256" key="1">
    <source>
        <dbReference type="ARBA" id="ARBA00004141"/>
    </source>
</evidence>
<comment type="subunit">
    <text evidence="11">Interacts with CtaB.</text>
</comment>
<dbReference type="EC" id="1.17.99.9" evidence="11"/>
<dbReference type="Proteomes" id="UP000198660">
    <property type="component" value="Unassembled WGS sequence"/>
</dbReference>
<evidence type="ECO:0000313" key="13">
    <source>
        <dbReference type="Proteomes" id="UP000198660"/>
    </source>
</evidence>
<reference evidence="13" key="1">
    <citation type="submission" date="2016-10" db="EMBL/GenBank/DDBJ databases">
        <authorList>
            <person name="Varghese N."/>
            <person name="Submissions S."/>
        </authorList>
    </citation>
    <scope>NUCLEOTIDE SEQUENCE [LARGE SCALE GENOMIC DNA]</scope>
    <source>
        <strain evidence="13">DSM 45789</strain>
    </source>
</reference>
<feature type="binding site" description="axial binding residue" evidence="11">
    <location>
        <position position="216"/>
    </location>
    <ligand>
        <name>heme</name>
        <dbReference type="ChEBI" id="CHEBI:30413"/>
    </ligand>
    <ligandPart>
        <name>Fe</name>
        <dbReference type="ChEBI" id="CHEBI:18248"/>
    </ligandPart>
</feature>
<evidence type="ECO:0000313" key="12">
    <source>
        <dbReference type="EMBL" id="SFS92099.1"/>
    </source>
</evidence>
<comment type="similarity">
    <text evidence="11">Belongs to the COX15/CtaA family. Type 1 subfamily.</text>
</comment>
<feature type="transmembrane region" description="Helical" evidence="11">
    <location>
        <begin position="63"/>
        <end position="83"/>
    </location>
</feature>
<dbReference type="PANTHER" id="PTHR35457">
    <property type="entry name" value="HEME A SYNTHASE"/>
    <property type="match status" value="1"/>
</dbReference>